<dbReference type="CDD" id="cd09898">
    <property type="entry name" value="H3TH_53EXO"/>
    <property type="match status" value="1"/>
</dbReference>
<comment type="similarity">
    <text evidence="1 16">Belongs to the DNA polymerase type-A family.</text>
</comment>
<dbReference type="SMART" id="SM00475">
    <property type="entry name" value="53EXOc"/>
    <property type="match status" value="1"/>
</dbReference>
<evidence type="ECO:0000256" key="13">
    <source>
        <dbReference type="ARBA" id="ARBA00023204"/>
    </source>
</evidence>
<dbReference type="PANTHER" id="PTHR10133:SF27">
    <property type="entry name" value="DNA POLYMERASE NU"/>
    <property type="match status" value="1"/>
</dbReference>
<evidence type="ECO:0000256" key="6">
    <source>
        <dbReference type="ARBA" id="ARBA00022705"/>
    </source>
</evidence>
<evidence type="ECO:0000256" key="7">
    <source>
        <dbReference type="ARBA" id="ARBA00022722"/>
    </source>
</evidence>
<evidence type="ECO:0000256" key="14">
    <source>
        <dbReference type="ARBA" id="ARBA00049244"/>
    </source>
</evidence>
<evidence type="ECO:0000259" key="18">
    <source>
        <dbReference type="SMART" id="SM00475"/>
    </source>
</evidence>
<dbReference type="Gene3D" id="1.20.1060.10">
    <property type="entry name" value="Taq DNA Polymerase, Chain T, domain 4"/>
    <property type="match status" value="1"/>
</dbReference>
<evidence type="ECO:0000256" key="12">
    <source>
        <dbReference type="ARBA" id="ARBA00023125"/>
    </source>
</evidence>
<evidence type="ECO:0000259" key="17">
    <source>
        <dbReference type="SMART" id="SM00474"/>
    </source>
</evidence>
<feature type="domain" description="DNA-directed DNA polymerase family A palm" evidence="19">
    <location>
        <begin position="653"/>
        <end position="851"/>
    </location>
</feature>
<dbReference type="InterPro" id="IPR020045">
    <property type="entry name" value="DNA_polI_H3TH"/>
</dbReference>
<proteinExistence type="inferred from homology"/>
<reference evidence="20 21" key="1">
    <citation type="submission" date="2023-01" db="EMBL/GenBank/DDBJ databases">
        <title>Description of Helicobacter ibis sp. nov. isolated from faecal droppings of black-faced ibis (Theristicus melanopis).</title>
        <authorList>
            <person name="Lopez-Cantillo M."/>
            <person name="Vidal-Veuthey B."/>
            <person name="Mella A."/>
            <person name="De La Haba R."/>
            <person name="Collado L."/>
        </authorList>
    </citation>
    <scope>NUCLEOTIDE SEQUENCE [LARGE SCALE GENOMIC DNA]</scope>
    <source>
        <strain evidence="20 21">A82</strain>
    </source>
</reference>
<dbReference type="InterPro" id="IPR018320">
    <property type="entry name" value="DNA_polymerase_1"/>
</dbReference>
<evidence type="ECO:0000259" key="19">
    <source>
        <dbReference type="SMART" id="SM00482"/>
    </source>
</evidence>
<dbReference type="Pfam" id="PF01367">
    <property type="entry name" value="5_3_exonuc"/>
    <property type="match status" value="1"/>
</dbReference>
<evidence type="ECO:0000313" key="21">
    <source>
        <dbReference type="Proteomes" id="UP001210261"/>
    </source>
</evidence>
<keyword evidence="4 16" id="KW-0808">Transferase</keyword>
<keyword evidence="5 16" id="KW-0548">Nucleotidyltransferase</keyword>
<dbReference type="SUPFAM" id="SSF88723">
    <property type="entry name" value="PIN domain-like"/>
    <property type="match status" value="1"/>
</dbReference>
<dbReference type="SMART" id="SM00482">
    <property type="entry name" value="POLAc"/>
    <property type="match status" value="1"/>
</dbReference>
<evidence type="ECO:0000256" key="10">
    <source>
        <dbReference type="ARBA" id="ARBA00022839"/>
    </source>
</evidence>
<keyword evidence="10 16" id="KW-0269">Exonuclease</keyword>
<dbReference type="Proteomes" id="UP001210261">
    <property type="component" value="Unassembled WGS sequence"/>
</dbReference>
<dbReference type="CDD" id="cd08637">
    <property type="entry name" value="DNA_pol_A_pol_I_C"/>
    <property type="match status" value="1"/>
</dbReference>
<name>A0ABT4VEH9_9HELI</name>
<evidence type="ECO:0000313" key="20">
    <source>
        <dbReference type="EMBL" id="MDA3969114.1"/>
    </source>
</evidence>
<dbReference type="SMART" id="SM00279">
    <property type="entry name" value="HhH2"/>
    <property type="match status" value="1"/>
</dbReference>
<dbReference type="InterPro" id="IPR043502">
    <property type="entry name" value="DNA/RNA_pol_sf"/>
</dbReference>
<feature type="domain" description="5'-3' exonuclease" evidence="18">
    <location>
        <begin position="1"/>
        <end position="256"/>
    </location>
</feature>
<dbReference type="InterPro" id="IPR002298">
    <property type="entry name" value="DNA_polymerase_A"/>
</dbReference>
<dbReference type="SUPFAM" id="SSF56672">
    <property type="entry name" value="DNA/RNA polymerases"/>
    <property type="match status" value="1"/>
</dbReference>
<organism evidence="20 21">
    <name type="scientific">Helicobacter ibis</name>
    <dbReference type="NCBI Taxonomy" id="2962633"/>
    <lineage>
        <taxon>Bacteria</taxon>
        <taxon>Pseudomonadati</taxon>
        <taxon>Campylobacterota</taxon>
        <taxon>Epsilonproteobacteria</taxon>
        <taxon>Campylobacterales</taxon>
        <taxon>Helicobacteraceae</taxon>
        <taxon>Helicobacter</taxon>
    </lineage>
</organism>
<dbReference type="InterPro" id="IPR002562">
    <property type="entry name" value="3'-5'_exonuclease_dom"/>
</dbReference>
<dbReference type="GO" id="GO:0003887">
    <property type="term" value="F:DNA-directed DNA polymerase activity"/>
    <property type="evidence" value="ECO:0007669"/>
    <property type="project" value="UniProtKB-EC"/>
</dbReference>
<dbReference type="Pfam" id="PF02739">
    <property type="entry name" value="5_3_exonuc_N"/>
    <property type="match status" value="1"/>
</dbReference>
<comment type="catalytic activity">
    <reaction evidence="14 16">
        <text>DNA(n) + a 2'-deoxyribonucleoside 5'-triphosphate = DNA(n+1) + diphosphate</text>
        <dbReference type="Rhea" id="RHEA:22508"/>
        <dbReference type="Rhea" id="RHEA-COMP:17339"/>
        <dbReference type="Rhea" id="RHEA-COMP:17340"/>
        <dbReference type="ChEBI" id="CHEBI:33019"/>
        <dbReference type="ChEBI" id="CHEBI:61560"/>
        <dbReference type="ChEBI" id="CHEBI:173112"/>
        <dbReference type="EC" id="2.7.7.7"/>
    </reaction>
</comment>
<dbReference type="NCBIfam" id="TIGR00593">
    <property type="entry name" value="pola"/>
    <property type="match status" value="1"/>
</dbReference>
<dbReference type="InterPro" id="IPR036397">
    <property type="entry name" value="RNaseH_sf"/>
</dbReference>
<protein>
    <recommendedName>
        <fullName evidence="3 15">DNA polymerase I</fullName>
        <ecNumber evidence="2 15">2.7.7.7</ecNumber>
    </recommendedName>
</protein>
<dbReference type="CDD" id="cd09859">
    <property type="entry name" value="PIN_53EXO"/>
    <property type="match status" value="1"/>
</dbReference>
<keyword evidence="21" id="KW-1185">Reference proteome</keyword>
<dbReference type="Gene3D" id="1.10.150.20">
    <property type="entry name" value="5' to 3' exonuclease, C-terminal subdomain"/>
    <property type="match status" value="2"/>
</dbReference>
<evidence type="ECO:0000256" key="8">
    <source>
        <dbReference type="ARBA" id="ARBA00022763"/>
    </source>
</evidence>
<dbReference type="PRINTS" id="PR00868">
    <property type="entry name" value="DNAPOLI"/>
</dbReference>
<keyword evidence="11 16" id="KW-0239">DNA-directed DNA polymerase</keyword>
<dbReference type="Gene3D" id="3.30.70.370">
    <property type="match status" value="1"/>
</dbReference>
<dbReference type="RefSeq" id="WP_271021410.1">
    <property type="nucleotide sequence ID" value="NZ_JAQHXR010000002.1"/>
</dbReference>
<gene>
    <name evidence="16 20" type="primary">polA</name>
    <name evidence="20" type="ORF">PF021_05425</name>
</gene>
<keyword evidence="12 16" id="KW-0238">DNA-binding</keyword>
<evidence type="ECO:0000256" key="2">
    <source>
        <dbReference type="ARBA" id="ARBA00012417"/>
    </source>
</evidence>
<dbReference type="PANTHER" id="PTHR10133">
    <property type="entry name" value="DNA POLYMERASE I"/>
    <property type="match status" value="1"/>
</dbReference>
<evidence type="ECO:0000256" key="15">
    <source>
        <dbReference type="NCBIfam" id="TIGR00593"/>
    </source>
</evidence>
<dbReference type="Pfam" id="PF01612">
    <property type="entry name" value="DNA_pol_A_exo1"/>
    <property type="match status" value="1"/>
</dbReference>
<keyword evidence="8 16" id="KW-0227">DNA damage</keyword>
<dbReference type="Gene3D" id="3.40.50.1010">
    <property type="entry name" value="5'-nuclease"/>
    <property type="match status" value="1"/>
</dbReference>
<keyword evidence="7" id="KW-0540">Nuclease</keyword>
<dbReference type="InterPro" id="IPR001098">
    <property type="entry name" value="DNA-dir_DNA_pol_A_palm_dom"/>
</dbReference>
<accession>A0ABT4VEH9</accession>
<evidence type="ECO:0000256" key="5">
    <source>
        <dbReference type="ARBA" id="ARBA00022695"/>
    </source>
</evidence>
<dbReference type="CDD" id="cd06139">
    <property type="entry name" value="DNA_polA_I_Ecoli_like_exo"/>
    <property type="match status" value="1"/>
</dbReference>
<dbReference type="InterPro" id="IPR029060">
    <property type="entry name" value="PIN-like_dom_sf"/>
</dbReference>
<dbReference type="EMBL" id="JAQHXR010000002">
    <property type="protein sequence ID" value="MDA3969114.1"/>
    <property type="molecule type" value="Genomic_DNA"/>
</dbReference>
<evidence type="ECO:0000256" key="16">
    <source>
        <dbReference type="RuleBase" id="RU004460"/>
    </source>
</evidence>
<dbReference type="SMART" id="SM00474">
    <property type="entry name" value="35EXOc"/>
    <property type="match status" value="1"/>
</dbReference>
<dbReference type="InterPro" id="IPR002421">
    <property type="entry name" value="5-3_exonuclease"/>
</dbReference>
<evidence type="ECO:0000256" key="11">
    <source>
        <dbReference type="ARBA" id="ARBA00022932"/>
    </source>
</evidence>
<keyword evidence="9 16" id="KW-0378">Hydrolase</keyword>
<dbReference type="InterPro" id="IPR020046">
    <property type="entry name" value="5-3_exonucl_a-hlix_arch_N"/>
</dbReference>
<dbReference type="InterPro" id="IPR019760">
    <property type="entry name" value="DNA-dir_DNA_pol_A_CS"/>
</dbReference>
<evidence type="ECO:0000256" key="4">
    <source>
        <dbReference type="ARBA" id="ARBA00022679"/>
    </source>
</evidence>
<keyword evidence="13 16" id="KW-0234">DNA repair</keyword>
<feature type="domain" description="3'-5' exonuclease" evidence="17">
    <location>
        <begin position="303"/>
        <end position="486"/>
    </location>
</feature>
<comment type="caution">
    <text evidence="20">The sequence shown here is derived from an EMBL/GenBank/DDBJ whole genome shotgun (WGS) entry which is preliminary data.</text>
</comment>
<evidence type="ECO:0000256" key="1">
    <source>
        <dbReference type="ARBA" id="ARBA00007705"/>
    </source>
</evidence>
<dbReference type="NCBIfam" id="NF004397">
    <property type="entry name" value="PRK05755.1"/>
    <property type="match status" value="1"/>
</dbReference>
<comment type="function">
    <text evidence="16">In addition to polymerase activity, this DNA polymerase exhibits 3'-5' and 5'-3' exonuclease activity.</text>
</comment>
<dbReference type="InterPro" id="IPR036279">
    <property type="entry name" value="5-3_exonuclease_C_sf"/>
</dbReference>
<dbReference type="Gene3D" id="3.30.420.10">
    <property type="entry name" value="Ribonuclease H-like superfamily/Ribonuclease H"/>
    <property type="match status" value="1"/>
</dbReference>
<dbReference type="SUPFAM" id="SSF47807">
    <property type="entry name" value="5' to 3' exonuclease, C-terminal subdomain"/>
    <property type="match status" value="1"/>
</dbReference>
<evidence type="ECO:0000256" key="3">
    <source>
        <dbReference type="ARBA" id="ARBA00020311"/>
    </source>
</evidence>
<sequence>MKTLTIIDTFGFLFRSYFALPRLQNSQGFPTGLLTGFAKTIMQLHRDYPNDYLIFAVDSKENLRKKIDPTYKANRQEAPENLKIQLEIALQWVEEMEVKSISIDGYEADDVIASLNKYATEQGIKVRIISHDKDLYQLINQNTLLFDPIKKIEVKHEECKEKYGVYPEQFIDYQSIVGDTADNVPGVKGIGAKGAAALLEEFGSLDNIYANLDKIKTERIRKLLEDSKSDAYKSKELVRLNDSLIKNLDLPSCLMPKICPLNNIIPSLVKYDLNSILKKLSNTKEIKQNLQEKRQDSRFSYKWNLLNTNEALMEFAKNLDENQIIAFDTETTSLDVKTAKIVGFSFSLDGVDSYYVPIAHSYLGVEEQVSLECAKEFIKKIFSCKEIIGHNIKYDIEILKTNFNIYPDFSKVRDSMILAWLYKSDSLSNLDFLMKKYFSHEMIAYKDIVKKDENFSSVSISHAAQYASEDAAASYCLYFKLKDLLEQELNNIAIEVEFPFIENLVNMELGGIRVDVEYLNTIKQETKQRLNDISEEIFDITQKRFNLNSPQQLADVLFNDLQLQTGKKTKSGFSTSENVLKLLYDTHPIIPKILEYRELFKLYSTYIEPLISYAQNDKEHRIYTSFMQTGTNTGRLSSKNPNLQNIPTTNVQGKNIRRAFIAKENHTLLSLDYSQIELRLLAHFSEDKAMMDAFFNDLDIHLETAKKIFGNEMAKEYRSIAKSINFGLIYGMGPKKLSETLKIDYKQAKEYIQNYFLSFPSVKGFLKLQEEFILKNSYSKTILGRKRSFDFKDIQEHQKATFLREGINAIFQGSAADIIKIAMNKITQQKLKSKMLLQVHDELIFESPKEAVEEESKIIAEIMENALQLKIPLKCSINMGDNWSKLK</sequence>
<dbReference type="InterPro" id="IPR008918">
    <property type="entry name" value="HhH2"/>
</dbReference>
<dbReference type="PROSITE" id="PS00447">
    <property type="entry name" value="DNA_POLYMERASE_A"/>
    <property type="match status" value="1"/>
</dbReference>
<dbReference type="SUPFAM" id="SSF53098">
    <property type="entry name" value="Ribonuclease H-like"/>
    <property type="match status" value="1"/>
</dbReference>
<dbReference type="Pfam" id="PF00476">
    <property type="entry name" value="DNA_pol_A"/>
    <property type="match status" value="1"/>
</dbReference>
<dbReference type="InterPro" id="IPR012337">
    <property type="entry name" value="RNaseH-like_sf"/>
</dbReference>
<keyword evidence="6 16" id="KW-0235">DNA replication</keyword>
<dbReference type="EC" id="2.7.7.7" evidence="2 15"/>
<evidence type="ECO:0000256" key="9">
    <source>
        <dbReference type="ARBA" id="ARBA00022801"/>
    </source>
</evidence>